<accession>A0ABT9YY19</accession>
<dbReference type="Pfam" id="PF15980">
    <property type="entry name" value="ComGF"/>
    <property type="match status" value="1"/>
</dbReference>
<dbReference type="EMBL" id="JAUSTZ010000002">
    <property type="protein sequence ID" value="MDQ0224890.1"/>
    <property type="molecule type" value="Genomic_DNA"/>
</dbReference>
<reference evidence="2 3" key="1">
    <citation type="submission" date="2023-07" db="EMBL/GenBank/DDBJ databases">
        <title>Genomic Encyclopedia of Type Strains, Phase IV (KMG-IV): sequencing the most valuable type-strain genomes for metagenomic binning, comparative biology and taxonomic classification.</title>
        <authorList>
            <person name="Goeker M."/>
        </authorList>
    </citation>
    <scope>NUCLEOTIDE SEQUENCE [LARGE SCALE GENOMIC DNA]</scope>
    <source>
        <strain evidence="2 3">DSM 17723</strain>
    </source>
</reference>
<comment type="caution">
    <text evidence="2">The sequence shown here is derived from an EMBL/GenBank/DDBJ whole genome shotgun (WGS) entry which is preliminary data.</text>
</comment>
<evidence type="ECO:0000313" key="3">
    <source>
        <dbReference type="Proteomes" id="UP001232245"/>
    </source>
</evidence>
<name>A0ABT9YY19_9BACI</name>
<evidence type="ECO:0000256" key="1">
    <source>
        <dbReference type="SAM" id="Phobius"/>
    </source>
</evidence>
<keyword evidence="3" id="KW-1185">Reference proteome</keyword>
<dbReference type="Proteomes" id="UP001232245">
    <property type="component" value="Unassembled WGS sequence"/>
</dbReference>
<protein>
    <submittedName>
        <fullName evidence="2">Competence protein ComGF</fullName>
    </submittedName>
</protein>
<keyword evidence="1" id="KW-0472">Membrane</keyword>
<evidence type="ECO:0000313" key="2">
    <source>
        <dbReference type="EMBL" id="MDQ0224890.1"/>
    </source>
</evidence>
<dbReference type="InterPro" id="IPR016977">
    <property type="entry name" value="ComGF"/>
</dbReference>
<organism evidence="2 3">
    <name type="scientific">Metabacillus niabensis</name>
    <dbReference type="NCBI Taxonomy" id="324854"/>
    <lineage>
        <taxon>Bacteria</taxon>
        <taxon>Bacillati</taxon>
        <taxon>Bacillota</taxon>
        <taxon>Bacilli</taxon>
        <taxon>Bacillales</taxon>
        <taxon>Bacillaceae</taxon>
        <taxon>Metabacillus</taxon>
    </lineage>
</organism>
<sequence length="134" mass="15972">MNMLLSFIVYAIIISSLSMVFHFLMSHSQHSHDLKPFEWELFTVQLHRELKDATDIQVKDEQISFKNKLGEIVTVQQYKNLIRRQVNGKGHEIYLFRVKDIELNKIEDGIKIKVFSNFGKDYEHIFRIFKDLKV</sequence>
<gene>
    <name evidence="2" type="ORF">J2S02_001219</name>
</gene>
<dbReference type="NCBIfam" id="NF041002">
    <property type="entry name" value="pilin_ComGF"/>
    <property type="match status" value="1"/>
</dbReference>
<proteinExistence type="predicted"/>
<feature type="transmembrane region" description="Helical" evidence="1">
    <location>
        <begin position="6"/>
        <end position="25"/>
    </location>
</feature>
<keyword evidence="1" id="KW-0812">Transmembrane</keyword>
<keyword evidence="1" id="KW-1133">Transmembrane helix</keyword>